<dbReference type="InterPro" id="IPR000531">
    <property type="entry name" value="Beta-barrel_TonB"/>
</dbReference>
<dbReference type="Pfam" id="PF00593">
    <property type="entry name" value="TonB_dep_Rec_b-barrel"/>
    <property type="match status" value="1"/>
</dbReference>
<dbReference type="InterPro" id="IPR037066">
    <property type="entry name" value="Plug_dom_sf"/>
</dbReference>
<evidence type="ECO:0000256" key="4">
    <source>
        <dbReference type="ARBA" id="ARBA00022692"/>
    </source>
</evidence>
<dbReference type="Pfam" id="PF13715">
    <property type="entry name" value="CarbopepD_reg_2"/>
    <property type="match status" value="1"/>
</dbReference>
<evidence type="ECO:0000256" key="7">
    <source>
        <dbReference type="ARBA" id="ARBA00023237"/>
    </source>
</evidence>
<sequence>MRLLNSLFFSLLLISAFSLNAQKYCTYNVSGVVKSSEDGSTLPLATLEFVINEKSAITDVEGKFEIKELCQSNIQIRIRYVGFETLIKDYTLKTGNNELEILLDPSSQSLDEVTIEGEKAEEIASLQLSKIGAEEINKAPAKSLGEVLSEFTGVNVLQTGPTIAKPVIHGLHSNRILILNNGIRQEGQQWGQEHAPEIDPFVANNLELIKGAAAVKYGADAIGGVILVNPDDLPSEAGISGKASLIGASNNGLYSGSGLLEGGFKGIDGLGWRVQGTYKRAGDAKAADYRLTNTGMKELNYSVGLGYHKADGGAELFYSSFSAEYGILRSAHIGNLTDLENAIGSDRPLFIEDFSYDINNPYQDVKHQLLKANAHKTVDGLGEFNVQYGFQHNNRKEFDVRRGGRSETPSLSLDLYTHTVELDLNFTAGEYWRGDAGFSFMYQNNENNPETGIRPLIPDFENWTGGAHGIMRYVRDKYELEAGVRYDMKHYLVKRFDQNNQLQKPEFDFNNVTGSIGGLFYLQNSWMFRTNVGTAWRAPHVNELYSEGLHHGAAAIEEGNDQLVSEKAVKWINTLSKQTTKWRMEFTAYYNLINDYIYLRPEDVALTIRGAFPVLRYQQTDASFLGFDTDFEYQVANPSTISAKLSYIRAEDLNTNAPLINIPASQAQLGYEHKFVSQKLVEPFVRLDVIGVARQWNDPRVVTIAEIREADQNDEDLFAMDGSIFDIMEVPDGYVNFNISAGFGIPTKSGNPIDVFLSVENALNNSYRNYLNRFRYYADDVGRNVSLRINYSF</sequence>
<name>A0A1I0ML15_9BACT</name>
<evidence type="ECO:0000256" key="2">
    <source>
        <dbReference type="ARBA" id="ARBA00022448"/>
    </source>
</evidence>
<dbReference type="GO" id="GO:0044718">
    <property type="term" value="P:siderophore transmembrane transport"/>
    <property type="evidence" value="ECO:0007669"/>
    <property type="project" value="TreeGrafter"/>
</dbReference>
<feature type="domain" description="TonB-dependent receptor-like beta-barrel" evidence="11">
    <location>
        <begin position="352"/>
        <end position="761"/>
    </location>
</feature>
<dbReference type="Gene3D" id="2.40.170.20">
    <property type="entry name" value="TonB-dependent receptor, beta-barrel domain"/>
    <property type="match status" value="1"/>
</dbReference>
<evidence type="ECO:0000259" key="12">
    <source>
        <dbReference type="Pfam" id="PF07715"/>
    </source>
</evidence>
<keyword evidence="3 8" id="KW-1134">Transmembrane beta strand</keyword>
<dbReference type="PANTHER" id="PTHR30069:SF40">
    <property type="entry name" value="TONB-DEPENDENT RECEPTOR NMB0964-RELATED"/>
    <property type="match status" value="1"/>
</dbReference>
<proteinExistence type="inferred from homology"/>
<keyword evidence="5 9" id="KW-0798">TonB box</keyword>
<evidence type="ECO:0000256" key="10">
    <source>
        <dbReference type="SAM" id="SignalP"/>
    </source>
</evidence>
<protein>
    <submittedName>
        <fullName evidence="13">Iron complex outermembrane recepter protein</fullName>
    </submittedName>
</protein>
<dbReference type="InterPro" id="IPR036942">
    <property type="entry name" value="Beta-barrel_TonB_sf"/>
</dbReference>
<evidence type="ECO:0000256" key="6">
    <source>
        <dbReference type="ARBA" id="ARBA00023136"/>
    </source>
</evidence>
<dbReference type="PROSITE" id="PS52016">
    <property type="entry name" value="TONB_DEPENDENT_REC_3"/>
    <property type="match status" value="1"/>
</dbReference>
<reference evidence="14" key="1">
    <citation type="submission" date="2016-10" db="EMBL/GenBank/DDBJ databases">
        <authorList>
            <person name="Varghese N."/>
            <person name="Submissions S."/>
        </authorList>
    </citation>
    <scope>NUCLEOTIDE SEQUENCE [LARGE SCALE GENOMIC DNA]</scope>
    <source>
        <strain evidence="14">CGMCC 1.12402</strain>
    </source>
</reference>
<evidence type="ECO:0000259" key="11">
    <source>
        <dbReference type="Pfam" id="PF00593"/>
    </source>
</evidence>
<dbReference type="Pfam" id="PF07715">
    <property type="entry name" value="Plug"/>
    <property type="match status" value="1"/>
</dbReference>
<dbReference type="SUPFAM" id="SSF56935">
    <property type="entry name" value="Porins"/>
    <property type="match status" value="1"/>
</dbReference>
<feature type="chain" id="PRO_5011721238" evidence="10">
    <location>
        <begin position="22"/>
        <end position="793"/>
    </location>
</feature>
<dbReference type="InterPro" id="IPR039426">
    <property type="entry name" value="TonB-dep_rcpt-like"/>
</dbReference>
<feature type="signal peptide" evidence="10">
    <location>
        <begin position="1"/>
        <end position="21"/>
    </location>
</feature>
<keyword evidence="2 8" id="KW-0813">Transport</keyword>
<dbReference type="GO" id="GO:0009279">
    <property type="term" value="C:cell outer membrane"/>
    <property type="evidence" value="ECO:0007669"/>
    <property type="project" value="UniProtKB-SubCell"/>
</dbReference>
<evidence type="ECO:0000256" key="3">
    <source>
        <dbReference type="ARBA" id="ARBA00022452"/>
    </source>
</evidence>
<dbReference type="PANTHER" id="PTHR30069">
    <property type="entry name" value="TONB-DEPENDENT OUTER MEMBRANE RECEPTOR"/>
    <property type="match status" value="1"/>
</dbReference>
<comment type="subcellular location">
    <subcellularLocation>
        <location evidence="1 8">Cell outer membrane</location>
        <topology evidence="1 8">Multi-pass membrane protein</topology>
    </subcellularLocation>
</comment>
<dbReference type="Gene3D" id="2.170.130.10">
    <property type="entry name" value="TonB-dependent receptor, plug domain"/>
    <property type="match status" value="1"/>
</dbReference>
<dbReference type="RefSeq" id="WP_090256752.1">
    <property type="nucleotide sequence ID" value="NZ_FOIR01000001.1"/>
</dbReference>
<evidence type="ECO:0000313" key="14">
    <source>
        <dbReference type="Proteomes" id="UP000199437"/>
    </source>
</evidence>
<dbReference type="Proteomes" id="UP000199437">
    <property type="component" value="Unassembled WGS sequence"/>
</dbReference>
<keyword evidence="10" id="KW-0732">Signal</keyword>
<dbReference type="SUPFAM" id="SSF49464">
    <property type="entry name" value="Carboxypeptidase regulatory domain-like"/>
    <property type="match status" value="1"/>
</dbReference>
<dbReference type="GO" id="GO:0015344">
    <property type="term" value="F:siderophore uptake transmembrane transporter activity"/>
    <property type="evidence" value="ECO:0007669"/>
    <property type="project" value="TreeGrafter"/>
</dbReference>
<evidence type="ECO:0000256" key="5">
    <source>
        <dbReference type="ARBA" id="ARBA00023077"/>
    </source>
</evidence>
<keyword evidence="7 8" id="KW-0998">Cell outer membrane</keyword>
<accession>A0A1I0ML15</accession>
<keyword evidence="14" id="KW-1185">Reference proteome</keyword>
<keyword evidence="4 8" id="KW-0812">Transmembrane</keyword>
<evidence type="ECO:0000256" key="9">
    <source>
        <dbReference type="RuleBase" id="RU003357"/>
    </source>
</evidence>
<gene>
    <name evidence="13" type="ORF">SAMN05216290_0438</name>
</gene>
<evidence type="ECO:0000256" key="8">
    <source>
        <dbReference type="PROSITE-ProRule" id="PRU01360"/>
    </source>
</evidence>
<dbReference type="OrthoDB" id="9795928at2"/>
<feature type="domain" description="TonB-dependent receptor plug" evidence="12">
    <location>
        <begin position="128"/>
        <end position="225"/>
    </location>
</feature>
<dbReference type="EMBL" id="FOIR01000001">
    <property type="protein sequence ID" value="SEV88241.1"/>
    <property type="molecule type" value="Genomic_DNA"/>
</dbReference>
<keyword evidence="6 8" id="KW-0472">Membrane</keyword>
<organism evidence="13 14">
    <name type="scientific">Roseivirga pacifica</name>
    <dbReference type="NCBI Taxonomy" id="1267423"/>
    <lineage>
        <taxon>Bacteria</taxon>
        <taxon>Pseudomonadati</taxon>
        <taxon>Bacteroidota</taxon>
        <taxon>Cytophagia</taxon>
        <taxon>Cytophagales</taxon>
        <taxon>Roseivirgaceae</taxon>
        <taxon>Roseivirga</taxon>
    </lineage>
</organism>
<evidence type="ECO:0000313" key="13">
    <source>
        <dbReference type="EMBL" id="SEV88241.1"/>
    </source>
</evidence>
<dbReference type="AlphaFoldDB" id="A0A1I0ML15"/>
<evidence type="ECO:0000256" key="1">
    <source>
        <dbReference type="ARBA" id="ARBA00004571"/>
    </source>
</evidence>
<dbReference type="GeneID" id="99985199"/>
<comment type="similarity">
    <text evidence="8 9">Belongs to the TonB-dependent receptor family.</text>
</comment>
<dbReference type="InterPro" id="IPR012910">
    <property type="entry name" value="Plug_dom"/>
</dbReference>
<dbReference type="InterPro" id="IPR008969">
    <property type="entry name" value="CarboxyPept-like_regulatory"/>
</dbReference>
<dbReference type="STRING" id="1267423.SAMN05216290_0438"/>